<dbReference type="GO" id="GO:0052621">
    <property type="term" value="F:diguanylate cyclase activity"/>
    <property type="evidence" value="ECO:0007669"/>
    <property type="project" value="UniProtKB-EC"/>
</dbReference>
<comment type="caution">
    <text evidence="6">The sequence shown here is derived from an EMBL/GenBank/DDBJ whole genome shotgun (WGS) entry which is preliminary data.</text>
</comment>
<feature type="transmembrane region" description="Helical" evidence="4">
    <location>
        <begin position="12"/>
        <end position="34"/>
    </location>
</feature>
<dbReference type="AlphaFoldDB" id="A0A317CHU7"/>
<evidence type="ECO:0000256" key="4">
    <source>
        <dbReference type="SAM" id="Phobius"/>
    </source>
</evidence>
<organism evidence="6 7">
    <name type="scientific">Leucothrix arctica</name>
    <dbReference type="NCBI Taxonomy" id="1481894"/>
    <lineage>
        <taxon>Bacteria</taxon>
        <taxon>Pseudomonadati</taxon>
        <taxon>Pseudomonadota</taxon>
        <taxon>Gammaproteobacteria</taxon>
        <taxon>Thiotrichales</taxon>
        <taxon>Thiotrichaceae</taxon>
        <taxon>Leucothrix</taxon>
    </lineage>
</organism>
<keyword evidence="4" id="KW-0812">Transmembrane</keyword>
<dbReference type="PANTHER" id="PTHR45138:SF9">
    <property type="entry name" value="DIGUANYLATE CYCLASE DGCM-RELATED"/>
    <property type="match status" value="1"/>
</dbReference>
<dbReference type="NCBIfam" id="TIGR00254">
    <property type="entry name" value="GGDEF"/>
    <property type="match status" value="1"/>
</dbReference>
<dbReference type="FunFam" id="3.30.70.270:FF:000001">
    <property type="entry name" value="Diguanylate cyclase domain protein"/>
    <property type="match status" value="1"/>
</dbReference>
<dbReference type="PROSITE" id="PS50887">
    <property type="entry name" value="GGDEF"/>
    <property type="match status" value="1"/>
</dbReference>
<dbReference type="SMART" id="SM00267">
    <property type="entry name" value="GGDEF"/>
    <property type="match status" value="1"/>
</dbReference>
<accession>A0A317CHU7</accession>
<dbReference type="InterPro" id="IPR000160">
    <property type="entry name" value="GGDEF_dom"/>
</dbReference>
<dbReference type="CDD" id="cd12912">
    <property type="entry name" value="PDC2_MCP_like"/>
    <property type="match status" value="1"/>
</dbReference>
<evidence type="ECO:0000256" key="2">
    <source>
        <dbReference type="ARBA" id="ARBA00012528"/>
    </source>
</evidence>
<name>A0A317CHU7_9GAMM</name>
<dbReference type="PANTHER" id="PTHR45138">
    <property type="entry name" value="REGULATORY COMPONENTS OF SENSORY TRANSDUCTION SYSTEM"/>
    <property type="match status" value="1"/>
</dbReference>
<evidence type="ECO:0000313" key="6">
    <source>
        <dbReference type="EMBL" id="PWQ98128.1"/>
    </source>
</evidence>
<evidence type="ECO:0000256" key="1">
    <source>
        <dbReference type="ARBA" id="ARBA00001946"/>
    </source>
</evidence>
<comment type="catalytic activity">
    <reaction evidence="3">
        <text>2 GTP = 3',3'-c-di-GMP + 2 diphosphate</text>
        <dbReference type="Rhea" id="RHEA:24898"/>
        <dbReference type="ChEBI" id="CHEBI:33019"/>
        <dbReference type="ChEBI" id="CHEBI:37565"/>
        <dbReference type="ChEBI" id="CHEBI:58805"/>
        <dbReference type="EC" id="2.7.7.65"/>
    </reaction>
</comment>
<feature type="transmembrane region" description="Helical" evidence="4">
    <location>
        <begin position="312"/>
        <end position="331"/>
    </location>
</feature>
<dbReference type="CDD" id="cd01949">
    <property type="entry name" value="GGDEF"/>
    <property type="match status" value="1"/>
</dbReference>
<dbReference type="RefSeq" id="WP_109822342.1">
    <property type="nucleotide sequence ID" value="NZ_QGKL01000014.1"/>
</dbReference>
<evidence type="ECO:0000313" key="7">
    <source>
        <dbReference type="Proteomes" id="UP000245506"/>
    </source>
</evidence>
<dbReference type="InterPro" id="IPR029787">
    <property type="entry name" value="Nucleotide_cyclase"/>
</dbReference>
<dbReference type="GO" id="GO:0005886">
    <property type="term" value="C:plasma membrane"/>
    <property type="evidence" value="ECO:0007669"/>
    <property type="project" value="TreeGrafter"/>
</dbReference>
<keyword evidence="4" id="KW-1133">Transmembrane helix</keyword>
<evidence type="ECO:0000256" key="3">
    <source>
        <dbReference type="ARBA" id="ARBA00034247"/>
    </source>
</evidence>
<proteinExistence type="predicted"/>
<dbReference type="Proteomes" id="UP000245506">
    <property type="component" value="Unassembled WGS sequence"/>
</dbReference>
<gene>
    <name evidence="6" type="ORF">DKT75_05025</name>
</gene>
<dbReference type="InterPro" id="IPR043128">
    <property type="entry name" value="Rev_trsase/Diguanyl_cyclase"/>
</dbReference>
<evidence type="ECO:0000259" key="5">
    <source>
        <dbReference type="PROSITE" id="PS50887"/>
    </source>
</evidence>
<feature type="domain" description="GGDEF" evidence="5">
    <location>
        <begin position="446"/>
        <end position="580"/>
    </location>
</feature>
<dbReference type="OrthoDB" id="92309at2"/>
<dbReference type="EMBL" id="QGKL01000014">
    <property type="protein sequence ID" value="PWQ98128.1"/>
    <property type="molecule type" value="Genomic_DNA"/>
</dbReference>
<dbReference type="Gene3D" id="3.30.70.270">
    <property type="match status" value="1"/>
</dbReference>
<dbReference type="SUPFAM" id="SSF55073">
    <property type="entry name" value="Nucleotide cyclase"/>
    <property type="match status" value="1"/>
</dbReference>
<keyword evidence="7" id="KW-1185">Reference proteome</keyword>
<sequence length="591" mass="66590">MLKLSSIFLETSITRLVIASFIFVLLLPIGFFVYSLSQNSWQQVEHSMLERHRLISTSLVEPFTLYISSKQQVVTAIANEVKQERGEDKATLTDEISQQIRHLSTQATLDKHLRTLGNIVALSYTSGTNNKLKQTVSTNKFISKKNWDLDYKEANFFRIKNNGIPSRTDSLSSAFISTVTGKPVVLLRHLIFNNNRQLEATLFAEISLKSIISMCSKISFGKTGHCTTVDHKGQVIAHPNPEWVQSIRNITHLSAVRKMLSGISGIDEFYSKSFDTTMVAGYSAIPNLGWGIMIPQQKSELTSIFDDIRNNILLWLLFGMLSATLIAWKLANEITQPIKLLMHKTSQLAKFQYFVDPGKMPENSPREIKQLWQEFSHLFTGLQNSHNEVKRLNTSLHKDIENATLELREKNKKLYELSTLDYLTELPNRRFFTNYLNKQLVDSAVRQIGVIFIDVDHFKTTNDTLGHEVGDAVLIHLGKLMKSSIRQGDLAARLGGDEFVIYVDEADDEALATIAEKVRRAAQENPLFIKSQNVSLSLSLGTVSHSSDSDVSAKEFFSLADKAMYVSKSKGRNAITHYNTDCLVEVESMAG</sequence>
<dbReference type="Pfam" id="PF00990">
    <property type="entry name" value="GGDEF"/>
    <property type="match status" value="1"/>
</dbReference>
<dbReference type="GO" id="GO:1902201">
    <property type="term" value="P:negative regulation of bacterial-type flagellum-dependent cell motility"/>
    <property type="evidence" value="ECO:0007669"/>
    <property type="project" value="TreeGrafter"/>
</dbReference>
<dbReference type="Gene3D" id="6.10.340.10">
    <property type="match status" value="1"/>
</dbReference>
<dbReference type="Gene3D" id="3.30.450.20">
    <property type="entry name" value="PAS domain"/>
    <property type="match status" value="1"/>
</dbReference>
<keyword evidence="4" id="KW-0472">Membrane</keyword>
<protein>
    <recommendedName>
        <fullName evidence="2">diguanylate cyclase</fullName>
        <ecNumber evidence="2">2.7.7.65</ecNumber>
    </recommendedName>
</protein>
<dbReference type="InterPro" id="IPR050469">
    <property type="entry name" value="Diguanylate_Cyclase"/>
</dbReference>
<comment type="cofactor">
    <cofactor evidence="1">
        <name>Mg(2+)</name>
        <dbReference type="ChEBI" id="CHEBI:18420"/>
    </cofactor>
</comment>
<reference evidence="6 7" key="1">
    <citation type="submission" date="2018-05" db="EMBL/GenBank/DDBJ databases">
        <title>Leucothrix arctica sp. nov., isolated from Arctic seawater.</title>
        <authorList>
            <person name="Choi A."/>
            <person name="Baek K."/>
        </authorList>
    </citation>
    <scope>NUCLEOTIDE SEQUENCE [LARGE SCALE GENOMIC DNA]</scope>
    <source>
        <strain evidence="6 7">IMCC9719</strain>
    </source>
</reference>
<dbReference type="GO" id="GO:0043709">
    <property type="term" value="P:cell adhesion involved in single-species biofilm formation"/>
    <property type="evidence" value="ECO:0007669"/>
    <property type="project" value="TreeGrafter"/>
</dbReference>
<dbReference type="EC" id="2.7.7.65" evidence="2"/>